<dbReference type="SUPFAM" id="SSF54980">
    <property type="entry name" value="EF-G C-terminal domain-like"/>
    <property type="match status" value="1"/>
</dbReference>
<name>A0A1H6IT29_9EURY</name>
<proteinExistence type="inferred from homology"/>
<organism evidence="4 5">
    <name type="scientific">Halopenitus malekzadehii</name>
    <dbReference type="NCBI Taxonomy" id="1267564"/>
    <lineage>
        <taxon>Archaea</taxon>
        <taxon>Methanobacteriati</taxon>
        <taxon>Methanobacteriota</taxon>
        <taxon>Stenosarchaea group</taxon>
        <taxon>Halobacteria</taxon>
        <taxon>Halobacteriales</taxon>
        <taxon>Haloferacaceae</taxon>
        <taxon>Halopenitus</taxon>
    </lineage>
</organism>
<evidence type="ECO:0000259" key="2">
    <source>
        <dbReference type="Pfam" id="PF01205"/>
    </source>
</evidence>
<dbReference type="OrthoDB" id="121633at2157"/>
<dbReference type="STRING" id="1267564.SAMN05192561_10394"/>
<comment type="similarity">
    <text evidence="1">Belongs to the IMPACT family.</text>
</comment>
<evidence type="ECO:0000313" key="5">
    <source>
        <dbReference type="Proteomes" id="UP000199215"/>
    </source>
</evidence>
<dbReference type="PANTHER" id="PTHR16301">
    <property type="entry name" value="IMPACT-RELATED"/>
    <property type="match status" value="1"/>
</dbReference>
<dbReference type="RefSeq" id="WP_092816632.1">
    <property type="nucleotide sequence ID" value="NZ_FNWU01000003.1"/>
</dbReference>
<dbReference type="Pfam" id="PF01205">
    <property type="entry name" value="Impact_N"/>
    <property type="match status" value="1"/>
</dbReference>
<dbReference type="SUPFAM" id="SSF54211">
    <property type="entry name" value="Ribosomal protein S5 domain 2-like"/>
    <property type="match status" value="1"/>
</dbReference>
<keyword evidence="5" id="KW-1185">Reference proteome</keyword>
<feature type="domain" description="Impact N-terminal" evidence="2">
    <location>
        <begin position="21"/>
        <end position="141"/>
    </location>
</feature>
<dbReference type="PANTHER" id="PTHR16301:SF20">
    <property type="entry name" value="IMPACT FAMILY MEMBER YIGZ"/>
    <property type="match status" value="1"/>
</dbReference>
<reference evidence="4 5" key="1">
    <citation type="submission" date="2016-10" db="EMBL/GenBank/DDBJ databases">
        <authorList>
            <person name="de Groot N.N."/>
        </authorList>
    </citation>
    <scope>NUCLEOTIDE SEQUENCE [LARGE SCALE GENOMIC DNA]</scope>
    <source>
        <strain evidence="4 5">IBRC-M10418</strain>
    </source>
</reference>
<accession>A0A1H6IT29</accession>
<evidence type="ECO:0000256" key="1">
    <source>
        <dbReference type="ARBA" id="ARBA00007665"/>
    </source>
</evidence>
<evidence type="ECO:0000313" key="4">
    <source>
        <dbReference type="EMBL" id="SEH49575.1"/>
    </source>
</evidence>
<protein>
    <submittedName>
        <fullName evidence="4">Uncharacterized protein, YigZ family</fullName>
    </submittedName>
</protein>
<dbReference type="AlphaFoldDB" id="A0A1H6IT29"/>
<dbReference type="InterPro" id="IPR036956">
    <property type="entry name" value="Impact_N_sf"/>
</dbReference>
<feature type="domain" description="UPF0029" evidence="3">
    <location>
        <begin position="157"/>
        <end position="211"/>
    </location>
</feature>
<dbReference type="Proteomes" id="UP000199215">
    <property type="component" value="Unassembled WGS sequence"/>
</dbReference>
<dbReference type="Gene3D" id="3.30.70.240">
    <property type="match status" value="1"/>
</dbReference>
<dbReference type="EMBL" id="FNWU01000003">
    <property type="protein sequence ID" value="SEH49575.1"/>
    <property type="molecule type" value="Genomic_DNA"/>
</dbReference>
<gene>
    <name evidence="4" type="ORF">SAMN05192561_10394</name>
</gene>
<sequence length="216" mass="23156">MTDPDPYLTVAERARAAFEVRGSEFIGHVGPVSSVEGAETFVDAIRTEYDDATHNVPAYRVPATPPEERSSNGHGDASVMIREYASDDGEPSGSAGKPALNVLQGRDLRNVVVVITRYYGGTNLGVGGLVRAYGRATKEAIEAAGIREEVPHRQLTVTTSYDDSGTVRGILESVGVDFEANYDVDVRFAVRVPVVDVAEIEDRLRSATSGRVSIDG</sequence>
<dbReference type="GO" id="GO:0006446">
    <property type="term" value="P:regulation of translational initiation"/>
    <property type="evidence" value="ECO:0007669"/>
    <property type="project" value="TreeGrafter"/>
</dbReference>
<dbReference type="Pfam" id="PF09186">
    <property type="entry name" value="DUF1949"/>
    <property type="match status" value="1"/>
</dbReference>
<evidence type="ECO:0000259" key="3">
    <source>
        <dbReference type="Pfam" id="PF09186"/>
    </source>
</evidence>
<dbReference type="Gene3D" id="3.30.230.30">
    <property type="entry name" value="Impact, N-terminal domain"/>
    <property type="match status" value="1"/>
</dbReference>
<dbReference type="InterPro" id="IPR015269">
    <property type="entry name" value="UPF0029_Impact_C"/>
</dbReference>
<dbReference type="InterPro" id="IPR020568">
    <property type="entry name" value="Ribosomal_Su5_D2-typ_SF"/>
</dbReference>
<dbReference type="InterPro" id="IPR035647">
    <property type="entry name" value="EFG_III/V"/>
</dbReference>
<dbReference type="GO" id="GO:0005737">
    <property type="term" value="C:cytoplasm"/>
    <property type="evidence" value="ECO:0007669"/>
    <property type="project" value="TreeGrafter"/>
</dbReference>
<dbReference type="InterPro" id="IPR023582">
    <property type="entry name" value="Impact"/>
</dbReference>
<dbReference type="InterPro" id="IPR001498">
    <property type="entry name" value="Impact_N"/>
</dbReference>